<reference evidence="4" key="2">
    <citation type="submission" date="2016-02" db="EMBL/GenBank/DDBJ databases">
        <title>Draft genome sequence of five rapidly growing Mycobacterium species.</title>
        <authorList>
            <person name="Katahira K."/>
            <person name="Gotou Y."/>
            <person name="Iida K."/>
            <person name="Ogura Y."/>
            <person name="Hayashi T."/>
        </authorList>
    </citation>
    <scope>NUCLEOTIDE SEQUENCE [LARGE SCALE GENOMIC DNA]</scope>
    <source>
        <strain evidence="4">JCM6362</strain>
    </source>
</reference>
<accession>A0A100XDM6</accession>
<reference evidence="3 4" key="1">
    <citation type="journal article" date="2016" name="Genome Announc.">
        <title>Draft Genome Sequences of Five Rapidly Growing Mycobacterium Species, M. thermoresistibile, M. fortuitum subsp. acetamidolyticum, M. canariasense, M. brisbanense, and M. novocastrense.</title>
        <authorList>
            <person name="Katahira K."/>
            <person name="Ogura Y."/>
            <person name="Gotoh Y."/>
            <person name="Hayashi T."/>
        </authorList>
    </citation>
    <scope>NUCLEOTIDE SEQUENCE [LARGE SCALE GENOMIC DNA]</scope>
    <source>
        <strain evidence="3 4">JCM6362</strain>
    </source>
</reference>
<dbReference type="AlphaFoldDB" id="A0A100XDM6"/>
<dbReference type="Proteomes" id="UP000069654">
    <property type="component" value="Unassembled WGS sequence"/>
</dbReference>
<dbReference type="OMA" id="YYQFDAD"/>
<evidence type="ECO:0000256" key="1">
    <source>
        <dbReference type="SAM" id="MobiDB-lite"/>
    </source>
</evidence>
<dbReference type="SUPFAM" id="SSF53474">
    <property type="entry name" value="alpha/beta-Hydrolases"/>
    <property type="match status" value="1"/>
</dbReference>
<sequence>MVAVGALTWGGVGVASPAGQPERAAALRLTATADAIIMPGTKIGYIPSQDEFTAYATAVIGATAGAPGAVDYLGVPGEFWPATGLDSLTFDASVAAGQAMLTPMVDGAIESDTPIVVFGHSQSAVIATKEKQRLLAEYPDPDTAPDVTFVMVANPNRPNGGLLARFPGLYIPILGVTFNGATPAPADGPFDSYDVAREFDGWADFPRYPLNLVATANAILGIYYLHGGYYELLTENPDILDDPERTIVQQYGDTTYYLIRTEQLPLLRPLRDLGVPEEFVDALEPYVRRIVDLGYDRNTPYGEPAPVRVLPPLTPAPGPATQHNAGQGITVASATSTPDKRTPVVEAPVEEPPVQTGRSTLKREKPVSARHLVRNSLRAVPGLRRGEPAATPTPDVTPDVTPDAPAGQPEPAEPNESAAPPAAAEADDASE</sequence>
<dbReference type="EMBL" id="BCTB01000009">
    <property type="protein sequence ID" value="GAT14583.1"/>
    <property type="molecule type" value="Genomic_DNA"/>
</dbReference>
<feature type="region of interest" description="Disordered" evidence="1">
    <location>
        <begin position="333"/>
        <end position="431"/>
    </location>
</feature>
<gene>
    <name evidence="3" type="ORF">RMCT_1553</name>
</gene>
<name>A0A100XDM6_MYCTH</name>
<dbReference type="InterPro" id="IPR013228">
    <property type="entry name" value="PE-PPE_C"/>
</dbReference>
<comment type="caution">
    <text evidence="3">The sequence shown here is derived from an EMBL/GenBank/DDBJ whole genome shotgun (WGS) entry which is preliminary data.</text>
</comment>
<protein>
    <recommendedName>
        <fullName evidence="2">PE-PPE domain-containing protein</fullName>
    </recommendedName>
</protein>
<dbReference type="Gene3D" id="3.40.50.1820">
    <property type="entry name" value="alpha/beta hydrolase"/>
    <property type="match status" value="1"/>
</dbReference>
<feature type="compositionally biased region" description="Low complexity" evidence="1">
    <location>
        <begin position="388"/>
        <end position="424"/>
    </location>
</feature>
<organism evidence="3 4">
    <name type="scientific">Mycolicibacterium thermoresistibile</name>
    <name type="common">Mycobacterium thermoresistibile</name>
    <dbReference type="NCBI Taxonomy" id="1797"/>
    <lineage>
        <taxon>Bacteria</taxon>
        <taxon>Bacillati</taxon>
        <taxon>Actinomycetota</taxon>
        <taxon>Actinomycetes</taxon>
        <taxon>Mycobacteriales</taxon>
        <taxon>Mycobacteriaceae</taxon>
        <taxon>Mycolicibacterium</taxon>
    </lineage>
</organism>
<feature type="domain" description="PE-PPE" evidence="2">
    <location>
        <begin position="72"/>
        <end position="296"/>
    </location>
</feature>
<dbReference type="Pfam" id="PF08237">
    <property type="entry name" value="PE-PPE"/>
    <property type="match status" value="1"/>
</dbReference>
<evidence type="ECO:0000313" key="4">
    <source>
        <dbReference type="Proteomes" id="UP000069654"/>
    </source>
</evidence>
<dbReference type="InterPro" id="IPR029058">
    <property type="entry name" value="AB_hydrolase_fold"/>
</dbReference>
<dbReference type="STRING" id="1797.RMCT_1553"/>
<evidence type="ECO:0000259" key="2">
    <source>
        <dbReference type="Pfam" id="PF08237"/>
    </source>
</evidence>
<proteinExistence type="predicted"/>
<evidence type="ECO:0000313" key="3">
    <source>
        <dbReference type="EMBL" id="GAT14583.1"/>
    </source>
</evidence>